<dbReference type="PATRIC" id="fig|1303518.3.peg.912"/>
<feature type="transmembrane region" description="Helical" evidence="1">
    <location>
        <begin position="41"/>
        <end position="59"/>
    </location>
</feature>
<evidence type="ECO:0000313" key="3">
    <source>
        <dbReference type="Proteomes" id="UP000014227"/>
    </source>
</evidence>
<feature type="transmembrane region" description="Helical" evidence="1">
    <location>
        <begin position="14"/>
        <end position="35"/>
    </location>
</feature>
<sequence length="69" mass="7694">MPHPKAKPNRLKKLWGGCVLSIGGLWLIGGLFGVFEGQLVAWLFVLCGFVLLRLGYQLFRDMPSPPKEP</sequence>
<keyword evidence="1" id="KW-0472">Membrane</keyword>
<dbReference type="InParanoid" id="S0EWJ2"/>
<proteinExistence type="predicted"/>
<dbReference type="RefSeq" id="WP_016482278.1">
    <property type="nucleotide sequence ID" value="NC_021487.1"/>
</dbReference>
<name>S0EWJ2_CHTCT</name>
<dbReference type="HOGENOM" id="CLU_2768337_0_0_0"/>
<dbReference type="KEGG" id="ccz:CCALI_00901"/>
<keyword evidence="3" id="KW-1185">Reference proteome</keyword>
<dbReference type="STRING" id="454171.CP488_00254"/>
<gene>
    <name evidence="2" type="ORF">CCALI_00901</name>
</gene>
<protein>
    <submittedName>
        <fullName evidence="2">Uncharacterized protein</fullName>
    </submittedName>
</protein>
<keyword evidence="1" id="KW-0812">Transmembrane</keyword>
<dbReference type="Proteomes" id="UP000014227">
    <property type="component" value="Chromosome I"/>
</dbReference>
<dbReference type="EMBL" id="HF951689">
    <property type="protein sequence ID" value="CCW34724.1"/>
    <property type="molecule type" value="Genomic_DNA"/>
</dbReference>
<evidence type="ECO:0000313" key="2">
    <source>
        <dbReference type="EMBL" id="CCW34724.1"/>
    </source>
</evidence>
<reference evidence="3" key="1">
    <citation type="submission" date="2013-03" db="EMBL/GenBank/DDBJ databases">
        <title>Genome sequence of Chthonomonas calidirosea, the first sequenced genome from the Armatimonadetes phylum (formally candidate division OP10).</title>
        <authorList>
            <person name="Lee K.C.Y."/>
            <person name="Morgan X.C."/>
            <person name="Dunfield P.F."/>
            <person name="Tamas I."/>
            <person name="Houghton K.M."/>
            <person name="Vyssotski M."/>
            <person name="Ryan J.L.J."/>
            <person name="Lagutin K."/>
            <person name="McDonald I.R."/>
            <person name="Stott M.B."/>
        </authorList>
    </citation>
    <scope>NUCLEOTIDE SEQUENCE [LARGE SCALE GENOMIC DNA]</scope>
    <source>
        <strain evidence="3">DSM 23976 / ICMP 18418 / T49</strain>
    </source>
</reference>
<keyword evidence="1" id="KW-1133">Transmembrane helix</keyword>
<evidence type="ECO:0000256" key="1">
    <source>
        <dbReference type="SAM" id="Phobius"/>
    </source>
</evidence>
<organism evidence="2 3">
    <name type="scientific">Chthonomonas calidirosea (strain DSM 23976 / ICMP 18418 / T49)</name>
    <dbReference type="NCBI Taxonomy" id="1303518"/>
    <lineage>
        <taxon>Bacteria</taxon>
        <taxon>Bacillati</taxon>
        <taxon>Armatimonadota</taxon>
        <taxon>Chthonomonadia</taxon>
        <taxon>Chthonomonadales</taxon>
        <taxon>Chthonomonadaceae</taxon>
        <taxon>Chthonomonas</taxon>
    </lineage>
</organism>
<accession>S0EWJ2</accession>
<dbReference type="AlphaFoldDB" id="S0EWJ2"/>